<keyword evidence="1" id="KW-0378">Hydrolase</keyword>
<evidence type="ECO:0000313" key="2">
    <source>
        <dbReference type="Proteomes" id="UP000596145"/>
    </source>
</evidence>
<dbReference type="SUPFAM" id="SSF56784">
    <property type="entry name" value="HAD-like"/>
    <property type="match status" value="1"/>
</dbReference>
<dbReference type="Gene3D" id="3.30.1240.10">
    <property type="match status" value="1"/>
</dbReference>
<dbReference type="NCBIfam" id="TIGR00099">
    <property type="entry name" value="Cof-subfamily"/>
    <property type="match status" value="1"/>
</dbReference>
<dbReference type="PANTHER" id="PTHR10000">
    <property type="entry name" value="PHOSPHOSERINE PHOSPHATASE"/>
    <property type="match status" value="1"/>
</dbReference>
<dbReference type="GO" id="GO:0016791">
    <property type="term" value="F:phosphatase activity"/>
    <property type="evidence" value="ECO:0007669"/>
    <property type="project" value="TreeGrafter"/>
</dbReference>
<dbReference type="GO" id="GO:0000287">
    <property type="term" value="F:magnesium ion binding"/>
    <property type="evidence" value="ECO:0007669"/>
    <property type="project" value="TreeGrafter"/>
</dbReference>
<dbReference type="Proteomes" id="UP000596145">
    <property type="component" value="Chromosome"/>
</dbReference>
<gene>
    <name evidence="1" type="ORF">I6I10_13205</name>
</gene>
<sequence>MIVFLDIDGTLVTYANEIPSSAVEAIHLARENGHQVLVNTGRSKAEISGRIWDIGIDGMIGANGGYVEYQGKVIYHENIPTDTVALLREHFIANEVAYYLECNSGLFSSDRFEHKARDAVLAYLPPADRAKITEDFQVTDVFTGLILGQDDTRNGVNKISYVLPPDGDGFFASLQANFPDLYHGTWGGHEGKKLFGDVRPAGITKAHAIHTLLGYLADTNEPAPTTVAFGDAVPDLPMFEACDVSVAMGNATDEVKTQASYFTDDVTADGLAAGFSQVGLI</sequence>
<dbReference type="RefSeq" id="WP_159447599.1">
    <property type="nucleotide sequence ID" value="NZ_CP066007.1"/>
</dbReference>
<reference evidence="1 2" key="1">
    <citation type="submission" date="2020-12" db="EMBL/GenBank/DDBJ databases">
        <title>FDA dAtabase for Regulatory Grade micrObial Sequences (FDA-ARGOS): Supporting development and validation of Infectious Disease Dx tests.</title>
        <authorList>
            <person name="Sproer C."/>
            <person name="Gronow S."/>
            <person name="Severitt S."/>
            <person name="Schroder I."/>
            <person name="Tallon L."/>
            <person name="Sadzewicz L."/>
            <person name="Zhao X."/>
            <person name="Boylan J."/>
            <person name="Ott S."/>
            <person name="Bowen H."/>
            <person name="Vavikolanu K."/>
            <person name="Mehta A."/>
            <person name="Aluvathingal J."/>
            <person name="Nadendla S."/>
            <person name="Lowell S."/>
            <person name="Myers T."/>
            <person name="Yan Y."/>
            <person name="Sichtig H."/>
        </authorList>
    </citation>
    <scope>NUCLEOTIDE SEQUENCE [LARGE SCALE GENOMIC DNA]</scope>
    <source>
        <strain evidence="1 2">FDAARGOS_1053</strain>
    </source>
</reference>
<accession>A0A7T4EFC8</accession>
<organism evidence="1 2">
    <name type="scientific">Corynebacterium glucuronolyticum</name>
    <dbReference type="NCBI Taxonomy" id="39791"/>
    <lineage>
        <taxon>Bacteria</taxon>
        <taxon>Bacillati</taxon>
        <taxon>Actinomycetota</taxon>
        <taxon>Actinomycetes</taxon>
        <taxon>Mycobacteriales</taxon>
        <taxon>Corynebacteriaceae</taxon>
        <taxon>Corynebacterium</taxon>
    </lineage>
</organism>
<evidence type="ECO:0000313" key="1">
    <source>
        <dbReference type="EMBL" id="QQB46369.1"/>
    </source>
</evidence>
<dbReference type="PANTHER" id="PTHR10000:SF25">
    <property type="entry name" value="PHOSPHATASE YKRA-RELATED"/>
    <property type="match status" value="1"/>
</dbReference>
<dbReference type="GO" id="GO:0005829">
    <property type="term" value="C:cytosol"/>
    <property type="evidence" value="ECO:0007669"/>
    <property type="project" value="TreeGrafter"/>
</dbReference>
<dbReference type="Pfam" id="PF08282">
    <property type="entry name" value="Hydrolase_3"/>
    <property type="match status" value="1"/>
</dbReference>
<dbReference type="GeneID" id="92759336"/>
<name>A0A7T4EFC8_9CORY</name>
<dbReference type="EMBL" id="CP066007">
    <property type="protein sequence ID" value="QQB46369.1"/>
    <property type="molecule type" value="Genomic_DNA"/>
</dbReference>
<protein>
    <submittedName>
        <fullName evidence="1">Cof-type HAD-IIB family hydrolase</fullName>
    </submittedName>
</protein>
<dbReference type="PROSITE" id="PS01228">
    <property type="entry name" value="COF_1"/>
    <property type="match status" value="1"/>
</dbReference>
<dbReference type="InterPro" id="IPR036412">
    <property type="entry name" value="HAD-like_sf"/>
</dbReference>
<dbReference type="OrthoDB" id="3180855at2"/>
<dbReference type="AlphaFoldDB" id="A0A7T4EFC8"/>
<dbReference type="InterPro" id="IPR023214">
    <property type="entry name" value="HAD_sf"/>
</dbReference>
<dbReference type="Gene3D" id="3.40.50.1000">
    <property type="entry name" value="HAD superfamily/HAD-like"/>
    <property type="match status" value="1"/>
</dbReference>
<proteinExistence type="predicted"/>
<dbReference type="InterPro" id="IPR000150">
    <property type="entry name" value="Cof"/>
</dbReference>